<comment type="catalytic activity">
    <reaction evidence="6">
        <text>N(1)-methylpseudouridine(1191) in yeast 18S rRNA + S-adenosyl-L-methionine = N(1)-methyl-N(3)-[(3S)-3-amino-3-carboxypropyl]pseudouridine(1191) in yeast 18S rRNA + S-methyl-5'-thioadenosine + H(+)</text>
        <dbReference type="Rhea" id="RHEA:63300"/>
        <dbReference type="Rhea" id="RHEA-COMP:13852"/>
        <dbReference type="Rhea" id="RHEA-COMP:16309"/>
        <dbReference type="ChEBI" id="CHEBI:15378"/>
        <dbReference type="ChEBI" id="CHEBI:17509"/>
        <dbReference type="ChEBI" id="CHEBI:59789"/>
        <dbReference type="ChEBI" id="CHEBI:74890"/>
        <dbReference type="ChEBI" id="CHEBI:146234"/>
    </reaction>
</comment>
<feature type="compositionally biased region" description="Acidic residues" evidence="7">
    <location>
        <begin position="203"/>
        <end position="234"/>
    </location>
</feature>
<evidence type="ECO:0000256" key="3">
    <source>
        <dbReference type="ARBA" id="ARBA00022552"/>
    </source>
</evidence>
<dbReference type="InterPro" id="IPR007177">
    <property type="entry name" value="Tsr3_C"/>
</dbReference>
<dbReference type="NCBIfam" id="NF002621">
    <property type="entry name" value="PRK02287.1"/>
    <property type="match status" value="1"/>
</dbReference>
<dbReference type="PANTHER" id="PTHR20426:SF0">
    <property type="entry name" value="18S RRNA AMINOCARBOXYPROPYLTRANSFERASE"/>
    <property type="match status" value="1"/>
</dbReference>
<comment type="subcellular location">
    <subcellularLocation>
        <location evidence="6">Cytoplasm</location>
    </subcellularLocation>
    <subcellularLocation>
        <location evidence="6">Nucleus</location>
    </subcellularLocation>
</comment>
<name>A0A1X2GF44_9FUNG</name>
<dbReference type="GO" id="GO:0000455">
    <property type="term" value="P:enzyme-directed rRNA pseudouridine synthesis"/>
    <property type="evidence" value="ECO:0007669"/>
    <property type="project" value="UniProtKB-UniRule"/>
</dbReference>
<feature type="binding site" evidence="6">
    <location>
        <position position="17"/>
    </location>
    <ligand>
        <name>S-adenosyl-L-methionine</name>
        <dbReference type="ChEBI" id="CHEBI:59789"/>
    </ligand>
</feature>
<dbReference type="GO" id="GO:0106388">
    <property type="term" value="F:rRNA small subunit aminocarboxypropyltransferase activity"/>
    <property type="evidence" value="ECO:0007669"/>
    <property type="project" value="UniProtKB-EC"/>
</dbReference>
<comment type="caution">
    <text evidence="10">The sequence shown here is derived from an EMBL/GenBank/DDBJ whole genome shotgun (WGS) entry which is preliminary data.</text>
</comment>
<feature type="domain" description="RNase L inhibitor RLI-like possible metal-binding" evidence="9">
    <location>
        <begin position="1"/>
        <end position="35"/>
    </location>
</feature>
<dbReference type="Pfam" id="PF04068">
    <property type="entry name" value="Fer4_RLI"/>
    <property type="match status" value="1"/>
</dbReference>
<evidence type="ECO:0000313" key="11">
    <source>
        <dbReference type="Proteomes" id="UP000242146"/>
    </source>
</evidence>
<feature type="binding site" evidence="6">
    <location>
        <position position="65"/>
    </location>
    <ligand>
        <name>S-adenosyl-L-methionine</name>
        <dbReference type="ChEBI" id="CHEBI:59789"/>
    </ligand>
</feature>
<keyword evidence="3 6" id="KW-0698">rRNA processing</keyword>
<evidence type="ECO:0000256" key="5">
    <source>
        <dbReference type="ARBA" id="ARBA00022691"/>
    </source>
</evidence>
<dbReference type="EMBL" id="MCGT01000018">
    <property type="protein sequence ID" value="ORX52372.1"/>
    <property type="molecule type" value="Genomic_DNA"/>
</dbReference>
<keyword evidence="1 6" id="KW-0963">Cytoplasm</keyword>
<evidence type="ECO:0000256" key="7">
    <source>
        <dbReference type="SAM" id="MobiDB-lite"/>
    </source>
</evidence>
<comment type="catalytic activity">
    <reaction evidence="6">
        <text>an N(1)-methylpseudouridine in rRNA + S-adenosyl-L-methionine = N(1)-methyl-N(3)-[(3S)-3-amino-3-carboxypropyl]pseudouridine in rRNA + S-methyl-5'-thioadenosine + H(+)</text>
        <dbReference type="Rhea" id="RHEA:63296"/>
        <dbReference type="Rhea" id="RHEA-COMP:11634"/>
        <dbReference type="Rhea" id="RHEA-COMP:16310"/>
        <dbReference type="ChEBI" id="CHEBI:15378"/>
        <dbReference type="ChEBI" id="CHEBI:17509"/>
        <dbReference type="ChEBI" id="CHEBI:59789"/>
        <dbReference type="ChEBI" id="CHEBI:74890"/>
        <dbReference type="ChEBI" id="CHEBI:146234"/>
        <dbReference type="EC" id="2.5.1.157"/>
    </reaction>
</comment>
<evidence type="ECO:0000259" key="9">
    <source>
        <dbReference type="Pfam" id="PF04068"/>
    </source>
</evidence>
<keyword evidence="6" id="KW-0539">Nucleus</keyword>
<dbReference type="GO" id="GO:1904047">
    <property type="term" value="F:S-adenosyl-L-methionine binding"/>
    <property type="evidence" value="ECO:0007669"/>
    <property type="project" value="UniProtKB-UniRule"/>
</dbReference>
<dbReference type="GO" id="GO:0005634">
    <property type="term" value="C:nucleus"/>
    <property type="evidence" value="ECO:0007669"/>
    <property type="project" value="UniProtKB-SubCell"/>
</dbReference>
<dbReference type="PANTHER" id="PTHR20426">
    <property type="entry name" value="RIBOSOME BIOGENESIS PROTEIN TSR3 HOMOLOG"/>
    <property type="match status" value="1"/>
</dbReference>
<keyword evidence="5 6" id="KW-0949">S-adenosyl-L-methionine</keyword>
<feature type="binding site" evidence="6">
    <location>
        <position position="88"/>
    </location>
    <ligand>
        <name>S-adenosyl-L-methionine</name>
        <dbReference type="ChEBI" id="CHEBI:59789"/>
    </ligand>
</feature>
<feature type="region of interest" description="Disordered" evidence="7">
    <location>
        <begin position="169"/>
        <end position="259"/>
    </location>
</feature>
<evidence type="ECO:0000256" key="6">
    <source>
        <dbReference type="HAMAP-Rule" id="MF_03146"/>
    </source>
</evidence>
<evidence type="ECO:0000256" key="1">
    <source>
        <dbReference type="ARBA" id="ARBA00022490"/>
    </source>
</evidence>
<sequence>MPVVMWDFKHCDPKRCSGVKLAKCRMLKTLKVGQRFRGIVASPEGKQAVSPADRATVEAYGAGVVDCSWAKLDEVPFAKIKGPTDRLLPYLVATNPVNYGKPWKLNCAEALAAIFYITGFPEHGEELLSKFKWGHAFYEVNAGLLNRYAKCKDSTEVVQVQNDYLASLEKKKDASDEEENSDEDEDDLLFHNPNRQTAFTAYDSDDDEDDEESDEEESDEEEDDNEDEDDEHDEDKESSVDQHASKVIVDKLGNTHIVA</sequence>
<feature type="compositionally biased region" description="Basic and acidic residues" evidence="7">
    <location>
        <begin position="235"/>
        <end position="244"/>
    </location>
</feature>
<feature type="domain" description="16S/18S rRNA aminocarboxypropyltransferase Tsr3 C-terminal" evidence="8">
    <location>
        <begin position="39"/>
        <end position="165"/>
    </location>
</feature>
<dbReference type="Pfam" id="PF04034">
    <property type="entry name" value="Ribo_biogen_C"/>
    <property type="match status" value="1"/>
</dbReference>
<gene>
    <name evidence="6" type="primary">TSR3</name>
    <name evidence="10" type="ORF">DM01DRAFT_1363285</name>
</gene>
<dbReference type="Proteomes" id="UP000242146">
    <property type="component" value="Unassembled WGS sequence"/>
</dbReference>
<evidence type="ECO:0000313" key="10">
    <source>
        <dbReference type="EMBL" id="ORX52372.1"/>
    </source>
</evidence>
<dbReference type="GO" id="GO:0005737">
    <property type="term" value="C:cytoplasm"/>
    <property type="evidence" value="ECO:0007669"/>
    <property type="project" value="UniProtKB-SubCell"/>
</dbReference>
<organism evidence="10 11">
    <name type="scientific">Hesseltinella vesiculosa</name>
    <dbReference type="NCBI Taxonomy" id="101127"/>
    <lineage>
        <taxon>Eukaryota</taxon>
        <taxon>Fungi</taxon>
        <taxon>Fungi incertae sedis</taxon>
        <taxon>Mucoromycota</taxon>
        <taxon>Mucoromycotina</taxon>
        <taxon>Mucoromycetes</taxon>
        <taxon>Mucorales</taxon>
        <taxon>Cunninghamellaceae</taxon>
        <taxon>Hesseltinella</taxon>
    </lineage>
</organism>
<dbReference type="AlphaFoldDB" id="A0A1X2GF44"/>
<dbReference type="EC" id="2.5.1.157" evidence="6"/>
<comment type="function">
    <text evidence="6">Aminocarboxypropyltransferase that catalyzes the aminocarboxypropyl transfer on pseudouridine at position 1191 (Psi1191) in 18S rRNA. It constitutes the last step in biosynthesis of the hypermodified N1-methyl-N3-(3-amino-3-carboxypropyl) pseudouridine (m1acp3-Psi) conserved in eukaryotic 18S rRNA.</text>
</comment>
<dbReference type="GO" id="GO:0030490">
    <property type="term" value="P:maturation of SSU-rRNA"/>
    <property type="evidence" value="ECO:0007669"/>
    <property type="project" value="TreeGrafter"/>
</dbReference>
<reference evidence="10 11" key="1">
    <citation type="submission" date="2016-07" db="EMBL/GenBank/DDBJ databases">
        <title>Pervasive Adenine N6-methylation of Active Genes in Fungi.</title>
        <authorList>
            <consortium name="DOE Joint Genome Institute"/>
            <person name="Mondo S.J."/>
            <person name="Dannebaum R.O."/>
            <person name="Kuo R.C."/>
            <person name="Labutti K."/>
            <person name="Haridas S."/>
            <person name="Kuo A."/>
            <person name="Salamov A."/>
            <person name="Ahrendt S.R."/>
            <person name="Lipzen A."/>
            <person name="Sullivan W."/>
            <person name="Andreopoulos W.B."/>
            <person name="Clum A."/>
            <person name="Lindquist E."/>
            <person name="Daum C."/>
            <person name="Ramamoorthy G.K."/>
            <person name="Gryganskyi A."/>
            <person name="Culley D."/>
            <person name="Magnuson J.K."/>
            <person name="James T.Y."/>
            <person name="O'Malley M.A."/>
            <person name="Stajich J.E."/>
            <person name="Spatafora J.W."/>
            <person name="Visel A."/>
            <person name="Grigoriev I.V."/>
        </authorList>
    </citation>
    <scope>NUCLEOTIDE SEQUENCE [LARGE SCALE GENOMIC DNA]</scope>
    <source>
        <strain evidence="10 11">NRRL 3301</strain>
    </source>
</reference>
<evidence type="ECO:0000259" key="8">
    <source>
        <dbReference type="Pfam" id="PF04034"/>
    </source>
</evidence>
<comment type="similarity">
    <text evidence="6">Belongs to the TDD superfamily. TSR3 family.</text>
</comment>
<keyword evidence="4 6" id="KW-0808">Transferase</keyword>
<keyword evidence="11" id="KW-1185">Reference proteome</keyword>
<dbReference type="HAMAP" id="MF_01116">
    <property type="entry name" value="TSR3"/>
    <property type="match status" value="1"/>
</dbReference>
<keyword evidence="2 6" id="KW-0690">Ribosome biogenesis</keyword>
<evidence type="ECO:0000256" key="4">
    <source>
        <dbReference type="ARBA" id="ARBA00022679"/>
    </source>
</evidence>
<evidence type="ECO:0000256" key="2">
    <source>
        <dbReference type="ARBA" id="ARBA00022517"/>
    </source>
</evidence>
<accession>A0A1X2GF44</accession>
<feature type="compositionally biased region" description="Acidic residues" evidence="7">
    <location>
        <begin position="175"/>
        <end position="187"/>
    </location>
</feature>
<dbReference type="STRING" id="101127.A0A1X2GF44"/>
<dbReference type="InterPro" id="IPR007209">
    <property type="entry name" value="RNaseL-inhib-like_metal-bd_dom"/>
</dbReference>
<feature type="binding site" evidence="6">
    <location>
        <position position="103"/>
    </location>
    <ligand>
        <name>S-adenosyl-L-methionine</name>
        <dbReference type="ChEBI" id="CHEBI:59789"/>
    </ligand>
</feature>
<dbReference type="OrthoDB" id="10262062at2759"/>
<protein>
    <recommendedName>
        <fullName evidence="6">18S rRNA aminocarboxypropyltransferase</fullName>
        <ecNumber evidence="6">2.5.1.157</ecNumber>
    </recommendedName>
</protein>
<proteinExistence type="inferred from homology"/>
<dbReference type="InterPro" id="IPR022968">
    <property type="entry name" value="Tsr3-like"/>
</dbReference>